<comment type="similarity">
    <text evidence="2 6">Belongs to the dTDP-4-dehydrorhamnose reductase family.</text>
</comment>
<keyword evidence="6" id="KW-0521">NADP</keyword>
<dbReference type="PANTHER" id="PTHR10491">
    <property type="entry name" value="DTDP-4-DEHYDRORHAMNOSE REDUCTASE"/>
    <property type="match status" value="1"/>
</dbReference>
<dbReference type="PANTHER" id="PTHR10491:SF4">
    <property type="entry name" value="METHIONINE ADENOSYLTRANSFERASE 2 SUBUNIT BETA"/>
    <property type="match status" value="1"/>
</dbReference>
<dbReference type="GO" id="GO:0019305">
    <property type="term" value="P:dTDP-rhamnose biosynthetic process"/>
    <property type="evidence" value="ECO:0007669"/>
    <property type="project" value="TreeGrafter"/>
</dbReference>
<dbReference type="AlphaFoldDB" id="A0A9X4E0U0"/>
<reference evidence="8" key="1">
    <citation type="submission" date="2022-10" db="EMBL/GenBank/DDBJ databases">
        <authorList>
            <person name="Boutroux M."/>
        </authorList>
    </citation>
    <scope>NUCLEOTIDE SEQUENCE</scope>
    <source>
        <strain evidence="8">51.81</strain>
    </source>
</reference>
<dbReference type="Gene3D" id="3.90.25.10">
    <property type="entry name" value="UDP-galactose 4-epimerase, domain 1"/>
    <property type="match status" value="1"/>
</dbReference>
<comment type="function">
    <text evidence="6">Catalyzes the reduction of dTDP-6-deoxy-L-lyxo-4-hexulose to yield dTDP-L-rhamnose.</text>
</comment>
<evidence type="ECO:0000256" key="6">
    <source>
        <dbReference type="RuleBase" id="RU364082"/>
    </source>
</evidence>
<evidence type="ECO:0000313" key="10">
    <source>
        <dbReference type="Proteomes" id="UP001149607"/>
    </source>
</evidence>
<organism evidence="8">
    <name type="scientific">Neisseria leonii</name>
    <dbReference type="NCBI Taxonomy" id="2995413"/>
    <lineage>
        <taxon>Bacteria</taxon>
        <taxon>Pseudomonadati</taxon>
        <taxon>Pseudomonadota</taxon>
        <taxon>Betaproteobacteria</taxon>
        <taxon>Neisseriales</taxon>
        <taxon>Neisseriaceae</taxon>
        <taxon>Neisseria</taxon>
    </lineage>
</organism>
<evidence type="ECO:0000259" key="7">
    <source>
        <dbReference type="Pfam" id="PF04321"/>
    </source>
</evidence>
<dbReference type="EMBL" id="JAPQFL010000002">
    <property type="protein sequence ID" value="MDD9327425.1"/>
    <property type="molecule type" value="Genomic_DNA"/>
</dbReference>
<dbReference type="RefSeq" id="WP_274584691.1">
    <property type="nucleotide sequence ID" value="NZ_CP145811.1"/>
</dbReference>
<dbReference type="InterPro" id="IPR005913">
    <property type="entry name" value="dTDP_dehydrorham_reduct"/>
</dbReference>
<dbReference type="Proteomes" id="UP001149607">
    <property type="component" value="Chromosome"/>
</dbReference>
<evidence type="ECO:0000256" key="1">
    <source>
        <dbReference type="ARBA" id="ARBA00004781"/>
    </source>
</evidence>
<feature type="domain" description="RmlD-like substrate binding" evidence="7">
    <location>
        <begin position="1"/>
        <end position="285"/>
    </location>
</feature>
<dbReference type="EC" id="1.1.1.133" evidence="3 6"/>
<evidence type="ECO:0000256" key="4">
    <source>
        <dbReference type="ARBA" id="ARBA00017099"/>
    </source>
</evidence>
<dbReference type="NCBIfam" id="TIGR01214">
    <property type="entry name" value="rmlD"/>
    <property type="match status" value="1"/>
</dbReference>
<dbReference type="GO" id="GO:0008831">
    <property type="term" value="F:dTDP-4-dehydrorhamnose reductase activity"/>
    <property type="evidence" value="ECO:0007669"/>
    <property type="project" value="UniProtKB-EC"/>
</dbReference>
<reference evidence="9" key="2">
    <citation type="submission" date="2024-02" db="EMBL/GenBank/DDBJ databases">
        <title>Neisseria leonii sp. nov.</title>
        <authorList>
            <person name="Boutroux M."/>
            <person name="Favre-Rochex S."/>
            <person name="Gorgette O."/>
            <person name="Touak G."/>
            <person name="Muhle E."/>
            <person name="Chesneau O."/>
            <person name="Clermont D."/>
            <person name="Rahi P."/>
        </authorList>
    </citation>
    <scope>NUCLEOTIDE SEQUENCE</scope>
    <source>
        <strain evidence="9">51.81</strain>
    </source>
</reference>
<comment type="cofactor">
    <cofactor evidence="6">
        <name>Mg(2+)</name>
        <dbReference type="ChEBI" id="CHEBI:18420"/>
    </cofactor>
    <text evidence="6">Binds 1 Mg(2+) ion per monomer.</text>
</comment>
<dbReference type="CDD" id="cd05254">
    <property type="entry name" value="dTDP_HR_like_SDR_e"/>
    <property type="match status" value="1"/>
</dbReference>
<name>A0A9X4E0U0_9NEIS</name>
<proteinExistence type="inferred from homology"/>
<protein>
    <recommendedName>
        <fullName evidence="4 6">dTDP-4-dehydrorhamnose reductase</fullName>
        <ecNumber evidence="3 6">1.1.1.133</ecNumber>
    </recommendedName>
</protein>
<dbReference type="Gene3D" id="3.40.50.720">
    <property type="entry name" value="NAD(P)-binding Rossmann-like Domain"/>
    <property type="match status" value="1"/>
</dbReference>
<dbReference type="Pfam" id="PF04321">
    <property type="entry name" value="RmlD_sub_bind"/>
    <property type="match status" value="1"/>
</dbReference>
<dbReference type="GO" id="GO:0005829">
    <property type="term" value="C:cytosol"/>
    <property type="evidence" value="ECO:0007669"/>
    <property type="project" value="TreeGrafter"/>
</dbReference>
<evidence type="ECO:0000313" key="9">
    <source>
        <dbReference type="EMBL" id="WWY02595.1"/>
    </source>
</evidence>
<dbReference type="SUPFAM" id="SSF51735">
    <property type="entry name" value="NAD(P)-binding Rossmann-fold domains"/>
    <property type="match status" value="1"/>
</dbReference>
<comment type="pathway">
    <text evidence="1 6">Carbohydrate biosynthesis; dTDP-L-rhamnose biosynthesis.</text>
</comment>
<evidence type="ECO:0000256" key="3">
    <source>
        <dbReference type="ARBA" id="ARBA00012929"/>
    </source>
</evidence>
<keyword evidence="10" id="KW-1185">Reference proteome</keyword>
<comment type="catalytic activity">
    <reaction evidence="5 6">
        <text>dTDP-beta-L-rhamnose + NADP(+) = dTDP-4-dehydro-beta-L-rhamnose + NADPH + H(+)</text>
        <dbReference type="Rhea" id="RHEA:21796"/>
        <dbReference type="ChEBI" id="CHEBI:15378"/>
        <dbReference type="ChEBI" id="CHEBI:57510"/>
        <dbReference type="ChEBI" id="CHEBI:57783"/>
        <dbReference type="ChEBI" id="CHEBI:58349"/>
        <dbReference type="ChEBI" id="CHEBI:62830"/>
        <dbReference type="EC" id="1.1.1.133"/>
    </reaction>
</comment>
<dbReference type="InterPro" id="IPR029903">
    <property type="entry name" value="RmlD-like-bd"/>
</dbReference>
<keyword evidence="6 8" id="KW-0560">Oxidoreductase</keyword>
<evidence type="ECO:0000313" key="8">
    <source>
        <dbReference type="EMBL" id="MDD9327425.1"/>
    </source>
</evidence>
<dbReference type="InterPro" id="IPR036291">
    <property type="entry name" value="NAD(P)-bd_dom_sf"/>
</dbReference>
<evidence type="ECO:0000256" key="2">
    <source>
        <dbReference type="ARBA" id="ARBA00010944"/>
    </source>
</evidence>
<accession>A0A9X4E0U0</accession>
<evidence type="ECO:0000256" key="5">
    <source>
        <dbReference type="ARBA" id="ARBA00048200"/>
    </source>
</evidence>
<sequence>MRILITGAKGQLGRSIKARLPEHWELIATDSKTLDITNQEVAASMVKNFHPDAVVNAAAYTSFSGSQIDIDRTFAINAYGARNLAQAARGVGAKFIHLSSDYVFSGHSRIPYLETDAPAPLSSYGQSKLSGELLALAAHPDTLLIRTSWMFSEYGNNSVAVLLKQAAAQQELSLVDNQAACPTYAGDVADLIIGLLGRAELPGGILHYCGDKALSAYKFAQTVFHHEAERNPDFTAPALRAITLDETDPSAKRPQYSALNCDRARELGFAPSDWQAALPAVLAALAEQTPG</sequence>
<dbReference type="EMBL" id="CP146598">
    <property type="protein sequence ID" value="WWY02595.1"/>
    <property type="molecule type" value="Genomic_DNA"/>
</dbReference>
<gene>
    <name evidence="8" type="primary">rfbD</name>
    <name evidence="8" type="ORF">ORY91_000822</name>
    <name evidence="9" type="ORF">V9W64_07725</name>
</gene>